<accession>A0A2Z6N5Z0</accession>
<evidence type="ECO:0000256" key="1">
    <source>
        <dbReference type="SAM" id="Coils"/>
    </source>
</evidence>
<dbReference type="AlphaFoldDB" id="A0A2Z6N5Z0"/>
<dbReference type="EMBL" id="DF973747">
    <property type="protein sequence ID" value="GAU39171.1"/>
    <property type="molecule type" value="Genomic_DNA"/>
</dbReference>
<gene>
    <name evidence="3" type="ORF">TSUD_372710</name>
</gene>
<protein>
    <submittedName>
        <fullName evidence="3">Uncharacterized protein</fullName>
    </submittedName>
</protein>
<organism evidence="3 4">
    <name type="scientific">Trifolium subterraneum</name>
    <name type="common">Subterranean clover</name>
    <dbReference type="NCBI Taxonomy" id="3900"/>
    <lineage>
        <taxon>Eukaryota</taxon>
        <taxon>Viridiplantae</taxon>
        <taxon>Streptophyta</taxon>
        <taxon>Embryophyta</taxon>
        <taxon>Tracheophyta</taxon>
        <taxon>Spermatophyta</taxon>
        <taxon>Magnoliopsida</taxon>
        <taxon>eudicotyledons</taxon>
        <taxon>Gunneridae</taxon>
        <taxon>Pentapetalae</taxon>
        <taxon>rosids</taxon>
        <taxon>fabids</taxon>
        <taxon>Fabales</taxon>
        <taxon>Fabaceae</taxon>
        <taxon>Papilionoideae</taxon>
        <taxon>50 kb inversion clade</taxon>
        <taxon>NPAAA clade</taxon>
        <taxon>Hologalegina</taxon>
        <taxon>IRL clade</taxon>
        <taxon>Trifolieae</taxon>
        <taxon>Trifolium</taxon>
    </lineage>
</organism>
<feature type="region of interest" description="Disordered" evidence="2">
    <location>
        <begin position="176"/>
        <end position="235"/>
    </location>
</feature>
<evidence type="ECO:0000256" key="2">
    <source>
        <dbReference type="SAM" id="MobiDB-lite"/>
    </source>
</evidence>
<feature type="compositionally biased region" description="Polar residues" evidence="2">
    <location>
        <begin position="197"/>
        <end position="223"/>
    </location>
</feature>
<proteinExistence type="predicted"/>
<dbReference type="OrthoDB" id="1460665at2759"/>
<feature type="coiled-coil region" evidence="1">
    <location>
        <begin position="308"/>
        <end position="339"/>
    </location>
</feature>
<name>A0A2Z6N5Z0_TRISU</name>
<reference evidence="4" key="1">
    <citation type="journal article" date="2017" name="Front. Plant Sci.">
        <title>Climate Clever Clovers: New Paradigm to Reduce the Environmental Footprint of Ruminants by Breeding Low Methanogenic Forages Utilizing Haplotype Variation.</title>
        <authorList>
            <person name="Kaur P."/>
            <person name="Appels R."/>
            <person name="Bayer P.E."/>
            <person name="Keeble-Gagnere G."/>
            <person name="Wang J."/>
            <person name="Hirakawa H."/>
            <person name="Shirasawa K."/>
            <person name="Vercoe P."/>
            <person name="Stefanova K."/>
            <person name="Durmic Z."/>
            <person name="Nichols P."/>
            <person name="Revell C."/>
            <person name="Isobe S.N."/>
            <person name="Edwards D."/>
            <person name="Erskine W."/>
        </authorList>
    </citation>
    <scope>NUCLEOTIDE SEQUENCE [LARGE SCALE GENOMIC DNA]</scope>
    <source>
        <strain evidence="4">cv. Daliak</strain>
    </source>
</reference>
<keyword evidence="1" id="KW-0175">Coiled coil</keyword>
<evidence type="ECO:0000313" key="3">
    <source>
        <dbReference type="EMBL" id="GAU39171.1"/>
    </source>
</evidence>
<sequence>MEISSRFTSHEFVSTFRKVIKVSGSRDENRVVVDPMRKDEYVTIGTFVRFRCGEGCPELMFDKSGKPLFPFYWYPAPWLIRGTRVERLNEYEREAAKFLARFKVMGSSDLIARKTNSESLGEYMFSMSTLSDELVIDESSTKGSKRQNQEEPRRIIVEIPKRKKVATAEEEGYGLEEPLKRKRMPRSRGLPPPFFGGSSQSQADLETVTKEASPSITCCSANPSEKKKRGDSPPSFLTKEFDSLSYVDEGFKKYGDPSSLSNVSSDDLRKAAMDHHIQGAMLSYFLSARQELEVIEAKNKMKVVDEHLGSLEKEYATTKTKLEEDLKELKATRDEEVKKVVGVKENECVKEWEVYVGEVKALKEEVKTKGEQLASAIKARDAAISQRDELIKERNAITNKASESRLPRARREQVGRAGCPELDYKIVDGKIVPFTLPGAT</sequence>
<dbReference type="Proteomes" id="UP000242715">
    <property type="component" value="Unassembled WGS sequence"/>
</dbReference>
<keyword evidence="4" id="KW-1185">Reference proteome</keyword>
<evidence type="ECO:0000313" key="4">
    <source>
        <dbReference type="Proteomes" id="UP000242715"/>
    </source>
</evidence>